<organism evidence="1 2">
    <name type="scientific">Sinorhizobium americanum</name>
    <dbReference type="NCBI Taxonomy" id="194963"/>
    <lineage>
        <taxon>Bacteria</taxon>
        <taxon>Pseudomonadati</taxon>
        <taxon>Pseudomonadota</taxon>
        <taxon>Alphaproteobacteria</taxon>
        <taxon>Hyphomicrobiales</taxon>
        <taxon>Rhizobiaceae</taxon>
        <taxon>Sinorhizobium/Ensifer group</taxon>
        <taxon>Sinorhizobium</taxon>
    </lineage>
</organism>
<dbReference type="AlphaFoldDB" id="A0A2S3YT60"/>
<proteinExistence type="predicted"/>
<protein>
    <submittedName>
        <fullName evidence="1">Uncharacterized protein</fullName>
    </submittedName>
</protein>
<dbReference type="EMBL" id="LODU01000008">
    <property type="protein sequence ID" value="POH34818.1"/>
    <property type="molecule type" value="Genomic_DNA"/>
</dbReference>
<comment type="caution">
    <text evidence="1">The sequence shown here is derived from an EMBL/GenBank/DDBJ whole genome shotgun (WGS) entry which is preliminary data.</text>
</comment>
<gene>
    <name evidence="1" type="ORF">ATY31_05425</name>
</gene>
<evidence type="ECO:0000313" key="2">
    <source>
        <dbReference type="Proteomes" id="UP000237511"/>
    </source>
</evidence>
<name>A0A2S3YT60_9HYPH</name>
<sequence>MGIKLKSGSDVSHLTEDAVVLKDGMVLPADLVAYATDYGSMNGCADLISEEVAASVGKVWGLGSDRPKDPGAWEGEQRNM</sequence>
<accession>A0A2S3YT60</accession>
<evidence type="ECO:0000313" key="1">
    <source>
        <dbReference type="EMBL" id="POH34818.1"/>
    </source>
</evidence>
<reference evidence="1 2" key="1">
    <citation type="journal article" date="2014" name="Syst. Appl. Microbiol.">
        <title>Microsymbionts of Phaseolus vulgaris in acid and alkaline soils of Mexico.</title>
        <authorList>
            <person name="Verastegui-Valdes M.M."/>
            <person name="Zhang Y.J."/>
            <person name="Rivera-Orduna F.N."/>
            <person name="Cheng H.P."/>
            <person name="Sui X.H."/>
            <person name="Wang E.T."/>
        </authorList>
    </citation>
    <scope>NUCLEOTIDE SEQUENCE [LARGE SCALE GENOMIC DNA]</scope>
    <source>
        <strain evidence="1 2">FG01</strain>
    </source>
</reference>
<dbReference type="Proteomes" id="UP000237511">
    <property type="component" value="Unassembled WGS sequence"/>
</dbReference>